<dbReference type="InterPro" id="IPR000182">
    <property type="entry name" value="GNAT_dom"/>
</dbReference>
<name>A0A1Y6EIC1_9HYPH</name>
<keyword evidence="3" id="KW-1185">Reference proteome</keyword>
<accession>A0A1Y6EIC1</accession>
<dbReference type="PANTHER" id="PTHR13170:SF16">
    <property type="entry name" value="PROTEIN O-GLCNACASE"/>
    <property type="match status" value="1"/>
</dbReference>
<dbReference type="InterPro" id="IPR051822">
    <property type="entry name" value="Glycosyl_Hydrolase_84"/>
</dbReference>
<dbReference type="RefSeq" id="WP_086469075.1">
    <property type="nucleotide sequence ID" value="NZ_FXWK01000001.1"/>
</dbReference>
<dbReference type="CDD" id="cd04301">
    <property type="entry name" value="NAT_SF"/>
    <property type="match status" value="1"/>
</dbReference>
<dbReference type="AlphaFoldDB" id="A0A1Y6EIC1"/>
<reference evidence="3" key="1">
    <citation type="submission" date="2017-04" db="EMBL/GenBank/DDBJ databases">
        <authorList>
            <person name="Varghese N."/>
            <person name="Submissions S."/>
        </authorList>
    </citation>
    <scope>NUCLEOTIDE SEQUENCE [LARGE SCALE GENOMIC DNA]</scope>
</reference>
<feature type="domain" description="N-acetyltransferase" evidence="1">
    <location>
        <begin position="2"/>
        <end position="198"/>
    </location>
</feature>
<dbReference type="PANTHER" id="PTHR13170">
    <property type="entry name" value="O-GLCNACASE"/>
    <property type="match status" value="1"/>
</dbReference>
<dbReference type="InterPro" id="IPR016181">
    <property type="entry name" value="Acyl_CoA_acyltransferase"/>
</dbReference>
<gene>
    <name evidence="2" type="ORF">SAMN06295905_0629</name>
</gene>
<protein>
    <submittedName>
        <fullName evidence="2">Acetyltransferase (GNAT) family protein</fullName>
    </submittedName>
</protein>
<dbReference type="Pfam" id="PF00583">
    <property type="entry name" value="Acetyltransf_1"/>
    <property type="match status" value="1"/>
</dbReference>
<evidence type="ECO:0000313" key="2">
    <source>
        <dbReference type="EMBL" id="SMQ62176.1"/>
    </source>
</evidence>
<keyword evidence="2" id="KW-0808">Transferase</keyword>
<sequence>MVSLRRYRPADLDALYRICLETGQAGADATALHHDGHLVGHIYSAPYGVLEPDKVFVAEDSAGVAGYIVGTHDTDGFDERLEREWWPALRERYADAENLTEADRIRVAAIMEPHHPPAELVAAYPAHIHMNLLPRLRGQRVGTRLLDMWIEEARAAGVSGIHLGASATNTGGIAFWTRSGFAPLIEAPGVVWFGMPLRGRSA</sequence>
<evidence type="ECO:0000259" key="1">
    <source>
        <dbReference type="PROSITE" id="PS51186"/>
    </source>
</evidence>
<evidence type="ECO:0000313" key="3">
    <source>
        <dbReference type="Proteomes" id="UP000194474"/>
    </source>
</evidence>
<dbReference type="Gene3D" id="3.40.630.30">
    <property type="match status" value="1"/>
</dbReference>
<dbReference type="EMBL" id="FXWK01000001">
    <property type="protein sequence ID" value="SMQ62176.1"/>
    <property type="molecule type" value="Genomic_DNA"/>
</dbReference>
<dbReference type="GO" id="GO:0016747">
    <property type="term" value="F:acyltransferase activity, transferring groups other than amino-acyl groups"/>
    <property type="evidence" value="ECO:0007669"/>
    <property type="project" value="InterPro"/>
</dbReference>
<dbReference type="PROSITE" id="PS51186">
    <property type="entry name" value="GNAT"/>
    <property type="match status" value="1"/>
</dbReference>
<dbReference type="Proteomes" id="UP000194474">
    <property type="component" value="Unassembled WGS sequence"/>
</dbReference>
<dbReference type="OrthoDB" id="8593648at2"/>
<organism evidence="2 3">
    <name type="scientific">Devosia lucknowensis</name>
    <dbReference type="NCBI Taxonomy" id="1096929"/>
    <lineage>
        <taxon>Bacteria</taxon>
        <taxon>Pseudomonadati</taxon>
        <taxon>Pseudomonadota</taxon>
        <taxon>Alphaproteobacteria</taxon>
        <taxon>Hyphomicrobiales</taxon>
        <taxon>Devosiaceae</taxon>
        <taxon>Devosia</taxon>
    </lineage>
</organism>
<proteinExistence type="predicted"/>
<dbReference type="SUPFAM" id="SSF55729">
    <property type="entry name" value="Acyl-CoA N-acyltransferases (Nat)"/>
    <property type="match status" value="1"/>
</dbReference>